<dbReference type="EMBL" id="HE804045">
    <property type="protein sequence ID" value="CCH29411.1"/>
    <property type="molecule type" value="Genomic_DNA"/>
</dbReference>
<accession>K0JU09</accession>
<dbReference type="Proteomes" id="UP000006281">
    <property type="component" value="Chromosome"/>
</dbReference>
<reference evidence="1 2" key="1">
    <citation type="journal article" date="2012" name="BMC Genomics">
        <title>Complete genome sequence of Saccharothrix espanaensis DSM 44229T and comparison to the other completely sequenced Pseudonocardiaceae.</title>
        <authorList>
            <person name="Strobel T."/>
            <person name="Al-Dilaimi A."/>
            <person name="Blom J."/>
            <person name="Gessner A."/>
            <person name="Kalinowski J."/>
            <person name="Luzhetska M."/>
            <person name="Puhler A."/>
            <person name="Szczepanowski R."/>
            <person name="Bechthold A."/>
            <person name="Ruckert C."/>
        </authorList>
    </citation>
    <scope>NUCLEOTIDE SEQUENCE [LARGE SCALE GENOMIC DNA]</scope>
    <source>
        <strain evidence="2">ATCC 51144 / DSM 44229 / JCM 9112 / NBRC 15066 / NRRL 15764</strain>
    </source>
</reference>
<dbReference type="STRING" id="1179773.BN6_20910"/>
<sequence length="78" mass="8732">MCTLSWVLVAYNKSDDAFATEVNLPAAVDLPTIKSLVGDYPNLHADSFPVVGASLDRLMNTYVEGLDPTRFEYFIEFR</sequence>
<protein>
    <submittedName>
        <fullName evidence="1">Uncharacterized protein</fullName>
    </submittedName>
</protein>
<name>K0JU09_SACES</name>
<organism evidence="1 2">
    <name type="scientific">Saccharothrix espanaensis (strain ATCC 51144 / DSM 44229 / JCM 9112 / NBRC 15066 / NRRL 15764)</name>
    <dbReference type="NCBI Taxonomy" id="1179773"/>
    <lineage>
        <taxon>Bacteria</taxon>
        <taxon>Bacillati</taxon>
        <taxon>Actinomycetota</taxon>
        <taxon>Actinomycetes</taxon>
        <taxon>Pseudonocardiales</taxon>
        <taxon>Pseudonocardiaceae</taxon>
        <taxon>Saccharothrix</taxon>
    </lineage>
</organism>
<proteinExistence type="predicted"/>
<keyword evidence="2" id="KW-1185">Reference proteome</keyword>
<evidence type="ECO:0000313" key="2">
    <source>
        <dbReference type="Proteomes" id="UP000006281"/>
    </source>
</evidence>
<dbReference type="HOGENOM" id="CLU_2619901_0_0_11"/>
<dbReference type="KEGG" id="sesp:BN6_20910"/>
<gene>
    <name evidence="1" type="ordered locus">BN6_20910</name>
</gene>
<dbReference type="BioCyc" id="SESP1179773:BN6_RS43450-MONOMER"/>
<evidence type="ECO:0000313" key="1">
    <source>
        <dbReference type="EMBL" id="CCH29411.1"/>
    </source>
</evidence>
<dbReference type="AlphaFoldDB" id="K0JU09"/>